<dbReference type="GO" id="GO:0097352">
    <property type="term" value="P:autophagosome maturation"/>
    <property type="evidence" value="ECO:0000318"/>
    <property type="project" value="GO_Central"/>
</dbReference>
<evidence type="ECO:0000313" key="6">
    <source>
        <dbReference type="EnsemblPlants" id="HORVU.MOREX.r3.6HG0591030.1"/>
    </source>
</evidence>
<dbReference type="InterPro" id="IPR003960">
    <property type="entry name" value="ATPase_AAA_CS"/>
</dbReference>
<dbReference type="Gramene" id="HORVU.MOREX.r3.6HG0591030.1">
    <property type="protein sequence ID" value="HORVU.MOREX.r3.6HG0591030.1"/>
    <property type="gene ID" value="HORVU.MOREX.r3.6HG0591030"/>
</dbReference>
<dbReference type="FunFam" id="3.40.50.300:FF:000012">
    <property type="entry name" value="Transitional endoplasmic reticulum ATPase"/>
    <property type="match status" value="1"/>
</dbReference>
<dbReference type="InterPro" id="IPR003959">
    <property type="entry name" value="ATPase_AAA_core"/>
</dbReference>
<dbReference type="GO" id="GO:0005524">
    <property type="term" value="F:ATP binding"/>
    <property type="evidence" value="ECO:0007669"/>
    <property type="project" value="UniProtKB-KW"/>
</dbReference>
<keyword evidence="1" id="KW-0677">Repeat</keyword>
<sequence length="359" mass="39518">MREARDGRGAVEDTDPDECVVVAPGTEVFCHDAHPVKQEDEERLDGPGYDDVGGVRKQLAQIRELVELPLRHPKLFKTLGVKPSKGILLYGPHGTGKTLLARAIAAESGANFVVINGPEIMSMMAGQSKDNLRKVFAQAEAQAPSIIFMDEIDAIAPNREKTHGEVERRVVSQLLTLMDGLCPRAQVMVIGATNRPNSIDPALRRFGRFDKEIDIGVPDEVDSLEILRINSKDMPLSDDVDLERIGKDTHGFVGADLAALCSEAAFQCIRQKMDVLDLEADTIDVEVLNSMSVIMDDLVHAKEVTKPSALRETGLVEVPKVSWEDVGGLEDVKLELQETVQYPVEHPGNRGREKTIYHM</sequence>
<dbReference type="InterPro" id="IPR041569">
    <property type="entry name" value="AAA_lid_3"/>
</dbReference>
<dbReference type="PANTHER" id="PTHR23077:SF171">
    <property type="entry name" value="NUCLEAR VALOSIN-CONTAINING PROTEIN-LIKE"/>
    <property type="match status" value="1"/>
</dbReference>
<dbReference type="InterPro" id="IPR050168">
    <property type="entry name" value="AAA_ATPase_domain"/>
</dbReference>
<dbReference type="GO" id="GO:0051228">
    <property type="term" value="P:mitotic spindle disassembly"/>
    <property type="evidence" value="ECO:0000318"/>
    <property type="project" value="GO_Central"/>
</dbReference>
<dbReference type="Pfam" id="PF17862">
    <property type="entry name" value="AAA_lid_3"/>
    <property type="match status" value="1"/>
</dbReference>
<evidence type="ECO:0000256" key="2">
    <source>
        <dbReference type="ARBA" id="ARBA00022741"/>
    </source>
</evidence>
<name>A0A8I6YUQ4_HORVV</name>
<dbReference type="PANTHER" id="PTHR23077">
    <property type="entry name" value="AAA-FAMILY ATPASE"/>
    <property type="match status" value="1"/>
</dbReference>
<dbReference type="FunFam" id="1.10.8.60:FF:000057">
    <property type="entry name" value="AAA family ATPase, CDC48 subfamily"/>
    <property type="match status" value="1"/>
</dbReference>
<dbReference type="Gene3D" id="1.10.8.60">
    <property type="match status" value="1"/>
</dbReference>
<dbReference type="Pfam" id="PF00004">
    <property type="entry name" value="AAA"/>
    <property type="match status" value="1"/>
</dbReference>
<dbReference type="Gene3D" id="3.10.330.10">
    <property type="match status" value="1"/>
</dbReference>
<evidence type="ECO:0000313" key="7">
    <source>
        <dbReference type="Proteomes" id="UP000011116"/>
    </source>
</evidence>
<dbReference type="PROSITE" id="PS00674">
    <property type="entry name" value="AAA"/>
    <property type="match status" value="1"/>
</dbReference>
<dbReference type="GO" id="GO:0016887">
    <property type="term" value="F:ATP hydrolysis activity"/>
    <property type="evidence" value="ECO:0000318"/>
    <property type="project" value="GO_Central"/>
</dbReference>
<dbReference type="InterPro" id="IPR027417">
    <property type="entry name" value="P-loop_NTPase"/>
</dbReference>
<dbReference type="GO" id="GO:0030970">
    <property type="term" value="P:retrograde protein transport, ER to cytosol"/>
    <property type="evidence" value="ECO:0000318"/>
    <property type="project" value="GO_Central"/>
</dbReference>
<dbReference type="SUPFAM" id="SSF52540">
    <property type="entry name" value="P-loop containing nucleoside triphosphate hydrolases"/>
    <property type="match status" value="1"/>
</dbReference>
<dbReference type="SMART" id="SM00382">
    <property type="entry name" value="AAA"/>
    <property type="match status" value="1"/>
</dbReference>
<reference evidence="6" key="2">
    <citation type="submission" date="2020-10" db="EMBL/GenBank/DDBJ databases">
        <authorList>
            <person name="Scholz U."/>
            <person name="Mascher M."/>
            <person name="Fiebig A."/>
        </authorList>
    </citation>
    <scope>NUCLEOTIDE SEQUENCE [LARGE SCALE GENOMIC DNA]</scope>
    <source>
        <strain evidence="6">cv. Morex</strain>
    </source>
</reference>
<dbReference type="GO" id="GO:0034098">
    <property type="term" value="C:VCP-NPL4-UFD1 AAA ATPase complex"/>
    <property type="evidence" value="ECO:0000318"/>
    <property type="project" value="GO_Central"/>
</dbReference>
<dbReference type="InterPro" id="IPR003593">
    <property type="entry name" value="AAA+_ATPase"/>
</dbReference>
<keyword evidence="7" id="KW-1185">Reference proteome</keyword>
<dbReference type="GO" id="GO:0031593">
    <property type="term" value="F:polyubiquitin modification-dependent protein binding"/>
    <property type="evidence" value="ECO:0000318"/>
    <property type="project" value="GO_Central"/>
</dbReference>
<evidence type="ECO:0000256" key="4">
    <source>
        <dbReference type="RuleBase" id="RU003651"/>
    </source>
</evidence>
<dbReference type="Proteomes" id="UP000011116">
    <property type="component" value="Chromosome 6H"/>
</dbReference>
<dbReference type="GO" id="GO:0005634">
    <property type="term" value="C:nucleus"/>
    <property type="evidence" value="ECO:0000318"/>
    <property type="project" value="GO_Central"/>
</dbReference>
<dbReference type="AlphaFoldDB" id="A0A8I6YUQ4"/>
<dbReference type="GO" id="GO:0005829">
    <property type="term" value="C:cytosol"/>
    <property type="evidence" value="ECO:0000318"/>
    <property type="project" value="GO_Central"/>
</dbReference>
<keyword evidence="2 4" id="KW-0547">Nucleotide-binding</keyword>
<keyword evidence="3 4" id="KW-0067">ATP-binding</keyword>
<evidence type="ECO:0000256" key="3">
    <source>
        <dbReference type="ARBA" id="ARBA00022840"/>
    </source>
</evidence>
<reference evidence="7" key="1">
    <citation type="journal article" date="2012" name="Nature">
        <title>A physical, genetic and functional sequence assembly of the barley genome.</title>
        <authorList>
            <consortium name="The International Barley Genome Sequencing Consortium"/>
            <person name="Mayer K.F."/>
            <person name="Waugh R."/>
            <person name="Brown J.W."/>
            <person name="Schulman A."/>
            <person name="Langridge P."/>
            <person name="Platzer M."/>
            <person name="Fincher G.B."/>
            <person name="Muehlbauer G.J."/>
            <person name="Sato K."/>
            <person name="Close T.J."/>
            <person name="Wise R.P."/>
            <person name="Stein N."/>
        </authorList>
    </citation>
    <scope>NUCLEOTIDE SEQUENCE [LARGE SCALE GENOMIC DNA]</scope>
    <source>
        <strain evidence="7">cv. Morex</strain>
    </source>
</reference>
<dbReference type="GO" id="GO:0043161">
    <property type="term" value="P:proteasome-mediated ubiquitin-dependent protein catabolic process"/>
    <property type="evidence" value="ECO:0000318"/>
    <property type="project" value="GO_Central"/>
</dbReference>
<dbReference type="Gene3D" id="3.40.50.300">
    <property type="entry name" value="P-loop containing nucleotide triphosphate hydrolases"/>
    <property type="match status" value="2"/>
</dbReference>
<accession>A0A8I6YUQ4</accession>
<organism evidence="6 7">
    <name type="scientific">Hordeum vulgare subsp. vulgare</name>
    <name type="common">Domesticated barley</name>
    <dbReference type="NCBI Taxonomy" id="112509"/>
    <lineage>
        <taxon>Eukaryota</taxon>
        <taxon>Viridiplantae</taxon>
        <taxon>Streptophyta</taxon>
        <taxon>Embryophyta</taxon>
        <taxon>Tracheophyta</taxon>
        <taxon>Spermatophyta</taxon>
        <taxon>Magnoliopsida</taxon>
        <taxon>Liliopsida</taxon>
        <taxon>Poales</taxon>
        <taxon>Poaceae</taxon>
        <taxon>BOP clade</taxon>
        <taxon>Pooideae</taxon>
        <taxon>Triticodae</taxon>
        <taxon>Triticeae</taxon>
        <taxon>Hordeinae</taxon>
        <taxon>Hordeum</taxon>
    </lineage>
</organism>
<feature type="domain" description="AAA+ ATPase" evidence="5">
    <location>
        <begin position="83"/>
        <end position="219"/>
    </location>
</feature>
<evidence type="ECO:0000256" key="1">
    <source>
        <dbReference type="ARBA" id="ARBA00022737"/>
    </source>
</evidence>
<reference evidence="6" key="3">
    <citation type="submission" date="2022-01" db="UniProtKB">
        <authorList>
            <consortium name="EnsemblPlants"/>
        </authorList>
    </citation>
    <scope>IDENTIFICATION</scope>
    <source>
        <strain evidence="6">subsp. vulgare</strain>
    </source>
</reference>
<evidence type="ECO:0000259" key="5">
    <source>
        <dbReference type="SMART" id="SM00382"/>
    </source>
</evidence>
<protein>
    <recommendedName>
        <fullName evidence="5">AAA+ ATPase domain-containing protein</fullName>
    </recommendedName>
</protein>
<comment type="similarity">
    <text evidence="4">Belongs to the AAA ATPase family.</text>
</comment>
<dbReference type="SMR" id="A0A8I6YUQ4"/>
<dbReference type="EnsemblPlants" id="HORVU.MOREX.r3.6HG0591030.1">
    <property type="protein sequence ID" value="HORVU.MOREX.r3.6HG0591030.1"/>
    <property type="gene ID" value="HORVU.MOREX.r3.6HG0591030"/>
</dbReference>
<proteinExistence type="inferred from homology"/>